<gene>
    <name evidence="1" type="ORF">IAC69_03080</name>
</gene>
<dbReference type="EMBL" id="JADINC010000049">
    <property type="protein sequence ID" value="MBO8425437.1"/>
    <property type="molecule type" value="Genomic_DNA"/>
</dbReference>
<sequence length="413" mass="45664">MNIFMMILVAVFMVGFYMISSPSQRVREQETEYAINRSDMRSIAQCVSAAHNAQIIGTSFQDICIEQNSITSQYICLNDNSRITECEITGNKKPAYSYIITVSKPLDTDNYNNMLEILEQDFPDAGTFGIFLDGKIMAGGTTVARTVPEVIVEEINLENGQLVYLTQYQIPDEDTVFSAAVQPDVICPIGTVKTYRFGRWQCIGYNTKTDCGGDTIWDSDLMECVADESKKPLCAEQQTAVLVDEVWECVNPFPEKACPDNMIARLNYSTLEWECVADPNTTQNIKKCQNTVSGAVFGAIGTTLRVPTSSSCTDCETMITDPDTCATACIPNPEKINDPACYPADPDECTGSNRAFYFGFPNSTYASNVSAIQGFNVPFDSMHSQNRKFNCLDCGDREIDSAKSVVPYIAVCK</sequence>
<protein>
    <submittedName>
        <fullName evidence="1">Uncharacterized protein</fullName>
    </submittedName>
</protein>
<name>A0A9D9GUU1_9PROT</name>
<reference evidence="1" key="1">
    <citation type="submission" date="2020-10" db="EMBL/GenBank/DDBJ databases">
        <authorList>
            <person name="Gilroy R."/>
        </authorList>
    </citation>
    <scope>NUCLEOTIDE SEQUENCE</scope>
    <source>
        <strain evidence="1">8207</strain>
    </source>
</reference>
<evidence type="ECO:0000313" key="1">
    <source>
        <dbReference type="EMBL" id="MBO8425437.1"/>
    </source>
</evidence>
<evidence type="ECO:0000313" key="2">
    <source>
        <dbReference type="Proteomes" id="UP000823630"/>
    </source>
</evidence>
<reference evidence="1" key="2">
    <citation type="journal article" date="2021" name="PeerJ">
        <title>Extensive microbial diversity within the chicken gut microbiome revealed by metagenomics and culture.</title>
        <authorList>
            <person name="Gilroy R."/>
            <person name="Ravi A."/>
            <person name="Getino M."/>
            <person name="Pursley I."/>
            <person name="Horton D.L."/>
            <person name="Alikhan N.F."/>
            <person name="Baker D."/>
            <person name="Gharbi K."/>
            <person name="Hall N."/>
            <person name="Watson M."/>
            <person name="Adriaenssens E.M."/>
            <person name="Foster-Nyarko E."/>
            <person name="Jarju S."/>
            <person name="Secka A."/>
            <person name="Antonio M."/>
            <person name="Oren A."/>
            <person name="Chaudhuri R.R."/>
            <person name="La Ragione R."/>
            <person name="Hildebrand F."/>
            <person name="Pallen M.J."/>
        </authorList>
    </citation>
    <scope>NUCLEOTIDE SEQUENCE</scope>
    <source>
        <strain evidence="1">8207</strain>
    </source>
</reference>
<organism evidence="1 2">
    <name type="scientific">Candidatus Enterousia avistercoris</name>
    <dbReference type="NCBI Taxonomy" id="2840788"/>
    <lineage>
        <taxon>Bacteria</taxon>
        <taxon>Pseudomonadati</taxon>
        <taxon>Pseudomonadota</taxon>
        <taxon>Alphaproteobacteria</taxon>
        <taxon>Candidatus Enterousia</taxon>
    </lineage>
</organism>
<accession>A0A9D9GUU1</accession>
<proteinExistence type="predicted"/>
<dbReference type="Proteomes" id="UP000823630">
    <property type="component" value="Unassembled WGS sequence"/>
</dbReference>
<comment type="caution">
    <text evidence="1">The sequence shown here is derived from an EMBL/GenBank/DDBJ whole genome shotgun (WGS) entry which is preliminary data.</text>
</comment>
<dbReference type="AlphaFoldDB" id="A0A9D9GUU1"/>